<name>A0ACC1QI38_9HYPO</name>
<gene>
    <name evidence="1" type="ORF">NLG97_g9857</name>
</gene>
<organism evidence="1 2">
    <name type="scientific">Lecanicillium saksenae</name>
    <dbReference type="NCBI Taxonomy" id="468837"/>
    <lineage>
        <taxon>Eukaryota</taxon>
        <taxon>Fungi</taxon>
        <taxon>Dikarya</taxon>
        <taxon>Ascomycota</taxon>
        <taxon>Pezizomycotina</taxon>
        <taxon>Sordariomycetes</taxon>
        <taxon>Hypocreomycetidae</taxon>
        <taxon>Hypocreales</taxon>
        <taxon>Cordycipitaceae</taxon>
        <taxon>Lecanicillium</taxon>
    </lineage>
</organism>
<accession>A0ACC1QI38</accession>
<proteinExistence type="predicted"/>
<dbReference type="Proteomes" id="UP001148737">
    <property type="component" value="Unassembled WGS sequence"/>
</dbReference>
<comment type="caution">
    <text evidence="1">The sequence shown here is derived from an EMBL/GenBank/DDBJ whole genome shotgun (WGS) entry which is preliminary data.</text>
</comment>
<protein>
    <submittedName>
        <fullName evidence="1">Uncharacterized protein</fullName>
    </submittedName>
</protein>
<keyword evidence="2" id="KW-1185">Reference proteome</keyword>
<evidence type="ECO:0000313" key="2">
    <source>
        <dbReference type="Proteomes" id="UP001148737"/>
    </source>
</evidence>
<reference evidence="1" key="1">
    <citation type="submission" date="2022-07" db="EMBL/GenBank/DDBJ databases">
        <title>Genome Sequence of Lecanicillium saksenae.</title>
        <authorList>
            <person name="Buettner E."/>
        </authorList>
    </citation>
    <scope>NUCLEOTIDE SEQUENCE</scope>
    <source>
        <strain evidence="1">VT-O1</strain>
    </source>
</reference>
<sequence>MASQDAVASPPADQSRLESLVSEFQGCVYRNVAGYDAKYFPRRVLAHANQPIALGSPPELLSWLHEFQTQQRGTAANKFILHDVKGGFSGTLDQSLCLVRDTGPKSETSRSDADVLLLGLFQTETTCHKDEAAMLRFFYVSMRVFAALPDRPFLHAFCISKSTMETWIFDRAGAYSGEAFDIVQEPDRFRNIIMAYMTMNDNGLGLNTALQQDDQGVFLELGGPRLSVEAEAFVKPDSLVGPGTTCFKARMPGSSDQTLVVKFSWEQGQMPAEQKLLAFANERRVWGLPQLQGCRYLGDIAALRQGLQFDQPFELSLPPLNTEDAGEPRQRADPESTPDTPSSKENAVSGVAKLETKSKFDNLNFLQAFSIAT</sequence>
<dbReference type="EMBL" id="JANAKD010002189">
    <property type="protein sequence ID" value="KAJ3474416.1"/>
    <property type="molecule type" value="Genomic_DNA"/>
</dbReference>
<evidence type="ECO:0000313" key="1">
    <source>
        <dbReference type="EMBL" id="KAJ3474416.1"/>
    </source>
</evidence>